<dbReference type="STRING" id="649349.Lbys_1840"/>
<dbReference type="KEGG" id="lby:Lbys_1840"/>
<dbReference type="Gene3D" id="3.40.30.10">
    <property type="entry name" value="Glutaredoxin"/>
    <property type="match status" value="1"/>
</dbReference>
<dbReference type="Proteomes" id="UP000007435">
    <property type="component" value="Chromosome"/>
</dbReference>
<dbReference type="GO" id="GO:0016209">
    <property type="term" value="F:antioxidant activity"/>
    <property type="evidence" value="ECO:0007669"/>
    <property type="project" value="InterPro"/>
</dbReference>
<dbReference type="EMBL" id="CP002305">
    <property type="protein sequence ID" value="ADQ17546.1"/>
    <property type="molecule type" value="Genomic_DNA"/>
</dbReference>
<dbReference type="InterPro" id="IPR050553">
    <property type="entry name" value="Thioredoxin_ResA/DsbE_sf"/>
</dbReference>
<dbReference type="Pfam" id="PF00578">
    <property type="entry name" value="AhpC-TSA"/>
    <property type="match status" value="1"/>
</dbReference>
<dbReference type="PANTHER" id="PTHR42852">
    <property type="entry name" value="THIOL:DISULFIDE INTERCHANGE PROTEIN DSBE"/>
    <property type="match status" value="1"/>
</dbReference>
<evidence type="ECO:0000313" key="4">
    <source>
        <dbReference type="Proteomes" id="UP000007435"/>
    </source>
</evidence>
<dbReference type="PANTHER" id="PTHR42852:SF17">
    <property type="entry name" value="THIOREDOXIN-LIKE PROTEIN HI_1115"/>
    <property type="match status" value="1"/>
</dbReference>
<sequence>MAKRILILLCFCFTKLNAQKVVNFDELMQDLPTDKFVVVNFWATWCGPCLVELPHFMEVNKEFEKDSSFEMILVSLDPLKQMDKVKKTIEKKNLKVKHYLLNDNARMNEWIPKLDPEWSGGIPATLFINQGKKVEFVDRMLKKDELQLIISKYKTQ</sequence>
<feature type="domain" description="Thioredoxin" evidence="2">
    <location>
        <begin position="2"/>
        <end position="155"/>
    </location>
</feature>
<evidence type="ECO:0000259" key="2">
    <source>
        <dbReference type="PROSITE" id="PS51352"/>
    </source>
</evidence>
<dbReference type="GO" id="GO:0016491">
    <property type="term" value="F:oxidoreductase activity"/>
    <property type="evidence" value="ECO:0007669"/>
    <property type="project" value="InterPro"/>
</dbReference>
<keyword evidence="4" id="KW-1185">Reference proteome</keyword>
<dbReference type="AlphaFoldDB" id="E4RR60"/>
<dbReference type="InterPro" id="IPR017937">
    <property type="entry name" value="Thioredoxin_CS"/>
</dbReference>
<reference key="1">
    <citation type="submission" date="2010-11" db="EMBL/GenBank/DDBJ databases">
        <title>The complete genome of Leadbetterella byssophila DSM 17132.</title>
        <authorList>
            <consortium name="US DOE Joint Genome Institute (JGI-PGF)"/>
            <person name="Lucas S."/>
            <person name="Copeland A."/>
            <person name="Lapidus A."/>
            <person name="Glavina del Rio T."/>
            <person name="Dalin E."/>
            <person name="Tice H."/>
            <person name="Bruce D."/>
            <person name="Goodwin L."/>
            <person name="Pitluck S."/>
            <person name="Kyrpides N."/>
            <person name="Mavromatis K."/>
            <person name="Ivanova N."/>
            <person name="Teshima H."/>
            <person name="Brettin T."/>
            <person name="Detter J.C."/>
            <person name="Han C."/>
            <person name="Tapia R."/>
            <person name="Land M."/>
            <person name="Hauser L."/>
            <person name="Markowitz V."/>
            <person name="Cheng J.-F."/>
            <person name="Hugenholtz P."/>
            <person name="Woyke T."/>
            <person name="Wu D."/>
            <person name="Tindall B."/>
            <person name="Pomrenke H.G."/>
            <person name="Brambilla E."/>
            <person name="Klenk H.-P."/>
            <person name="Eisen J.A."/>
        </authorList>
    </citation>
    <scope>NUCLEOTIDE SEQUENCE [LARGE SCALE GENOMIC DNA]</scope>
    <source>
        <strain>DSM 17132</strain>
    </source>
</reference>
<protein>
    <submittedName>
        <fullName evidence="3">Alkyl hydroperoxide reductase/ Thiol specific antioxidant/ Mal allergen</fullName>
    </submittedName>
</protein>
<proteinExistence type="predicted"/>
<dbReference type="RefSeq" id="WP_013408595.1">
    <property type="nucleotide sequence ID" value="NC_014655.1"/>
</dbReference>
<reference evidence="3 4" key="2">
    <citation type="journal article" date="2011" name="Stand. Genomic Sci.">
        <title>Complete genome sequence of Leadbetterella byssophila type strain (4M15).</title>
        <authorList>
            <person name="Abt B."/>
            <person name="Teshima H."/>
            <person name="Lucas S."/>
            <person name="Lapidus A."/>
            <person name="Del Rio T.G."/>
            <person name="Nolan M."/>
            <person name="Tice H."/>
            <person name="Cheng J.F."/>
            <person name="Pitluck S."/>
            <person name="Liolios K."/>
            <person name="Pagani I."/>
            <person name="Ivanova N."/>
            <person name="Mavromatis K."/>
            <person name="Pati A."/>
            <person name="Tapia R."/>
            <person name="Han C."/>
            <person name="Goodwin L."/>
            <person name="Chen A."/>
            <person name="Palaniappan K."/>
            <person name="Land M."/>
            <person name="Hauser L."/>
            <person name="Chang Y.J."/>
            <person name="Jeffries C.D."/>
            <person name="Rohde M."/>
            <person name="Goker M."/>
            <person name="Tindall B.J."/>
            <person name="Detter J.C."/>
            <person name="Woyke T."/>
            <person name="Bristow J."/>
            <person name="Eisen J.A."/>
            <person name="Markowitz V."/>
            <person name="Hugenholtz P."/>
            <person name="Klenk H.P."/>
            <person name="Kyrpides N.C."/>
        </authorList>
    </citation>
    <scope>NUCLEOTIDE SEQUENCE [LARGE SCALE GENOMIC DNA]</scope>
    <source>
        <strain evidence="4">DSM 17132 / JCM 16389 / KACC 11308 / NBRC 106382 / 4M15</strain>
    </source>
</reference>
<evidence type="ECO:0000313" key="3">
    <source>
        <dbReference type="EMBL" id="ADQ17546.1"/>
    </source>
</evidence>
<dbReference type="PROSITE" id="PS00194">
    <property type="entry name" value="THIOREDOXIN_1"/>
    <property type="match status" value="1"/>
</dbReference>
<evidence type="ECO:0000256" key="1">
    <source>
        <dbReference type="ARBA" id="ARBA00023284"/>
    </source>
</evidence>
<dbReference type="InterPro" id="IPR000866">
    <property type="entry name" value="AhpC/TSA"/>
</dbReference>
<accession>E4RR60</accession>
<name>E4RR60_LEAB4</name>
<dbReference type="eggNOG" id="COG0526">
    <property type="taxonomic scope" value="Bacteria"/>
</dbReference>
<keyword evidence="1" id="KW-0676">Redox-active center</keyword>
<dbReference type="SUPFAM" id="SSF52833">
    <property type="entry name" value="Thioredoxin-like"/>
    <property type="match status" value="1"/>
</dbReference>
<dbReference type="CDD" id="cd02966">
    <property type="entry name" value="TlpA_like_family"/>
    <property type="match status" value="1"/>
</dbReference>
<organism evidence="3 4">
    <name type="scientific">Leadbetterella byssophila (strain DSM 17132 / JCM 16389 / KACC 11308 / NBRC 106382 / 4M15)</name>
    <dbReference type="NCBI Taxonomy" id="649349"/>
    <lineage>
        <taxon>Bacteria</taxon>
        <taxon>Pseudomonadati</taxon>
        <taxon>Bacteroidota</taxon>
        <taxon>Cytophagia</taxon>
        <taxon>Cytophagales</taxon>
        <taxon>Leadbetterellaceae</taxon>
        <taxon>Leadbetterella</taxon>
    </lineage>
</organism>
<dbReference type="PROSITE" id="PS51352">
    <property type="entry name" value="THIOREDOXIN_2"/>
    <property type="match status" value="1"/>
</dbReference>
<gene>
    <name evidence="3" type="ordered locus">Lbys_1840</name>
</gene>
<dbReference type="OrthoDB" id="6399635at2"/>
<dbReference type="InterPro" id="IPR013766">
    <property type="entry name" value="Thioredoxin_domain"/>
</dbReference>
<dbReference type="HOGENOM" id="CLU_042529_16_0_10"/>
<dbReference type="InterPro" id="IPR036249">
    <property type="entry name" value="Thioredoxin-like_sf"/>
</dbReference>